<feature type="domain" description="SGNH hydrolase-type esterase" evidence="1">
    <location>
        <begin position="6"/>
        <end position="171"/>
    </location>
</feature>
<dbReference type="OrthoDB" id="388542at2"/>
<dbReference type="PANTHER" id="PTHR14209">
    <property type="entry name" value="ISOAMYL ACETATE-HYDROLYZING ESTERASE 1"/>
    <property type="match status" value="1"/>
</dbReference>
<dbReference type="PANTHER" id="PTHR14209:SF19">
    <property type="entry name" value="ISOAMYL ACETATE-HYDROLYZING ESTERASE 1 HOMOLOG"/>
    <property type="match status" value="1"/>
</dbReference>
<dbReference type="RefSeq" id="WP_025006008.1">
    <property type="nucleotide sequence ID" value="NZ_AZEL01000021.1"/>
</dbReference>
<proteinExistence type="predicted"/>
<accession>A0A0R1NVE7</accession>
<evidence type="ECO:0000259" key="1">
    <source>
        <dbReference type="Pfam" id="PF13472"/>
    </source>
</evidence>
<reference evidence="2 3" key="1">
    <citation type="journal article" date="2015" name="Genome Announc.">
        <title>Expanding the biotechnology potential of lactobacilli through comparative genomics of 213 strains and associated genera.</title>
        <authorList>
            <person name="Sun Z."/>
            <person name="Harris H.M."/>
            <person name="McCann A."/>
            <person name="Guo C."/>
            <person name="Argimon S."/>
            <person name="Zhang W."/>
            <person name="Yang X."/>
            <person name="Jeffery I.B."/>
            <person name="Cooney J.C."/>
            <person name="Kagawa T.F."/>
            <person name="Liu W."/>
            <person name="Song Y."/>
            <person name="Salvetti E."/>
            <person name="Wrobel A."/>
            <person name="Rasinkangas P."/>
            <person name="Parkhill J."/>
            <person name="Rea M.C."/>
            <person name="O'Sullivan O."/>
            <person name="Ritari J."/>
            <person name="Douillard F.P."/>
            <person name="Paul Ross R."/>
            <person name="Yang R."/>
            <person name="Briner A.E."/>
            <person name="Felis G.E."/>
            <person name="de Vos W.M."/>
            <person name="Barrangou R."/>
            <person name="Klaenhammer T.R."/>
            <person name="Caufield P.W."/>
            <person name="Cui Y."/>
            <person name="Zhang H."/>
            <person name="O'Toole P.W."/>
        </authorList>
    </citation>
    <scope>NUCLEOTIDE SEQUENCE [LARGE SCALE GENOMIC DNA]</scope>
    <source>
        <strain evidence="2 3">DSM 10532</strain>
    </source>
</reference>
<keyword evidence="2" id="KW-0378">Hydrolase</keyword>
<comment type="caution">
    <text evidence="2">The sequence shown here is derived from an EMBL/GenBank/DDBJ whole genome shotgun (WGS) entry which is preliminary data.</text>
</comment>
<protein>
    <submittedName>
        <fullName evidence="2">Gdsl-like lipase acylhydrolase</fullName>
    </submittedName>
</protein>
<organism evidence="2 3">
    <name type="scientific">Lactobacillus gallinarum DSM 10532 = JCM 2011</name>
    <dbReference type="NCBI Taxonomy" id="1423748"/>
    <lineage>
        <taxon>Bacteria</taxon>
        <taxon>Bacillati</taxon>
        <taxon>Bacillota</taxon>
        <taxon>Bacilli</taxon>
        <taxon>Lactobacillales</taxon>
        <taxon>Lactobacillaceae</taxon>
        <taxon>Lactobacillus</taxon>
    </lineage>
</organism>
<evidence type="ECO:0000313" key="2">
    <source>
        <dbReference type="EMBL" id="KRL23657.1"/>
    </source>
</evidence>
<dbReference type="Gene3D" id="3.40.50.1110">
    <property type="entry name" value="SGNH hydrolase"/>
    <property type="match status" value="1"/>
</dbReference>
<dbReference type="InterPro" id="IPR013830">
    <property type="entry name" value="SGNH_hydro"/>
</dbReference>
<dbReference type="Proteomes" id="UP000051311">
    <property type="component" value="Unassembled WGS sequence"/>
</dbReference>
<dbReference type="GO" id="GO:0016787">
    <property type="term" value="F:hydrolase activity"/>
    <property type="evidence" value="ECO:0007669"/>
    <property type="project" value="UniProtKB-KW"/>
</dbReference>
<dbReference type="InterPro" id="IPR045136">
    <property type="entry name" value="Iah1-like"/>
</dbReference>
<name>A0A0R1NVE7_9LACO</name>
<gene>
    <name evidence="2" type="ORF">FC37_GL000827</name>
</gene>
<dbReference type="Pfam" id="PF13472">
    <property type="entry name" value="Lipase_GDSL_2"/>
    <property type="match status" value="1"/>
</dbReference>
<dbReference type="EMBL" id="AZEL01000021">
    <property type="protein sequence ID" value="KRL23657.1"/>
    <property type="molecule type" value="Genomic_DNA"/>
</dbReference>
<sequence length="186" mass="21047">MKKIILFGDSIFNGFRDGQDTDLVTNLFQKELKDYAQVENISKSGATTVEALDYLHLIPQKRDLVVVEYGNNDAATGWGIRPESYERNLNEVLTQVGKAIVVGLCYPDPTNSEINQFYGDERLDLFNGIAKKVAEKHSVQFVDILPAFRKLKAISTYYQKDGQHLTDKGNEFLVNQIMPAIKKELD</sequence>
<evidence type="ECO:0000313" key="3">
    <source>
        <dbReference type="Proteomes" id="UP000051311"/>
    </source>
</evidence>
<dbReference type="STRING" id="1423748.FC37_GL000827"/>
<dbReference type="CDD" id="cd00229">
    <property type="entry name" value="SGNH_hydrolase"/>
    <property type="match status" value="1"/>
</dbReference>
<dbReference type="AlphaFoldDB" id="A0A0R1NVE7"/>
<dbReference type="InterPro" id="IPR036514">
    <property type="entry name" value="SGNH_hydro_sf"/>
</dbReference>
<dbReference type="SUPFAM" id="SSF52266">
    <property type="entry name" value="SGNH hydrolase"/>
    <property type="match status" value="1"/>
</dbReference>
<dbReference type="eggNOG" id="COG2755">
    <property type="taxonomic scope" value="Bacteria"/>
</dbReference>
<dbReference type="PATRIC" id="fig|1423748.3.peg.869"/>